<evidence type="ECO:0000256" key="1">
    <source>
        <dbReference type="SAM" id="MobiDB-lite"/>
    </source>
</evidence>
<keyword evidence="3" id="KW-1185">Reference proteome</keyword>
<dbReference type="AlphaFoldDB" id="A0AAW1AK93"/>
<evidence type="ECO:0000313" key="2">
    <source>
        <dbReference type="EMBL" id="KAK9310689.1"/>
    </source>
</evidence>
<accession>A0AAW1AK93</accession>
<sequence length="703" mass="79061">MNSFLQYVLRRNKLNMEENSEQEQQKNETGRSGLTKENWIKKLGNYSPRKCQVPTSPIRTNATKAVDRSGLCNTYEAATRQTTSGSSPPLEEPDLEGIIREFGMGFLSPSKQDRAADGPSRRRNFVKKIVAAFEVKYKTAQATGESHEENKSHTTVVESSNNKSEILCSPCNSNLEVSFEKFSPLKQNGKNGDEGETVTKNRSAVLKIRSGIFDCLYKSEDKIVTDLSDISKDETKEEKGESSKVSGIFSSSFNCSDSKNACSSEIRSSTMDFKRESSSSDCSIFFKPDKEESSRVANFHFSFLDETKAIDLDSVDLDVTSPGTVFVADIALPETSTTINEFSKDKDDATIREISCKIVGAFLKKPIEVEDTSINWIPIIGKKLPRKRSLKKLFYSLTGRKFNEKEKLFCSEINLSEELREFQDSGYDEKSCSSSSLTSLISFTEVLLQQENSHIESNRRGTLQTFKPKNKSVKNVNEVPCNANHSSGVEEKKLVLREIPREEVKLDLGPCYPSSNVMSLGRIASCPSPVHESLTELPKLPKLPKHPYTPKIPKHPFVSLTKMDELEFSPNSYECRSSGDSSSVIIKNDLYEVELRRSCNDLSSPSNFSSTANDYDVPRTFLSVNELRQSIQNKEEEPIYDVPKPLGFERPESNIYENVVSLKRWSADDNYECHYSKPSNKRIYLNKTLSLDDLTLGEKSTAF</sequence>
<organism evidence="2 3">
    <name type="scientific">Tetragonisca angustula</name>
    <dbReference type="NCBI Taxonomy" id="166442"/>
    <lineage>
        <taxon>Eukaryota</taxon>
        <taxon>Metazoa</taxon>
        <taxon>Ecdysozoa</taxon>
        <taxon>Arthropoda</taxon>
        <taxon>Hexapoda</taxon>
        <taxon>Insecta</taxon>
        <taxon>Pterygota</taxon>
        <taxon>Neoptera</taxon>
        <taxon>Endopterygota</taxon>
        <taxon>Hymenoptera</taxon>
        <taxon>Apocrita</taxon>
        <taxon>Aculeata</taxon>
        <taxon>Apoidea</taxon>
        <taxon>Anthophila</taxon>
        <taxon>Apidae</taxon>
        <taxon>Tetragonisca</taxon>
    </lineage>
</organism>
<feature type="region of interest" description="Disordered" evidence="1">
    <location>
        <begin position="15"/>
        <end position="39"/>
    </location>
</feature>
<reference evidence="2 3" key="1">
    <citation type="submission" date="2024-05" db="EMBL/GenBank/DDBJ databases">
        <title>The nuclear and mitochondrial genome assemblies of Tetragonisca angustula (Apidae: Meliponini), a tiny yet remarkable pollinator in the Neotropics.</title>
        <authorList>
            <person name="Ferrari R."/>
            <person name="Ricardo P.C."/>
            <person name="Dias F.C."/>
            <person name="Araujo N.S."/>
            <person name="Soares D.O."/>
            <person name="Zhou Q.-S."/>
            <person name="Zhu C.-D."/>
            <person name="Coutinho L."/>
            <person name="Airas M.C."/>
            <person name="Batista T.M."/>
        </authorList>
    </citation>
    <scope>NUCLEOTIDE SEQUENCE [LARGE SCALE GENOMIC DNA]</scope>
    <source>
        <strain evidence="2">ASF017062</strain>
        <tissue evidence="2">Abdomen</tissue>
    </source>
</reference>
<dbReference type="EMBL" id="JAWNGG020000001">
    <property type="protein sequence ID" value="KAK9310689.1"/>
    <property type="molecule type" value="Genomic_DNA"/>
</dbReference>
<comment type="caution">
    <text evidence="2">The sequence shown here is derived from an EMBL/GenBank/DDBJ whole genome shotgun (WGS) entry which is preliminary data.</text>
</comment>
<evidence type="ECO:0000313" key="3">
    <source>
        <dbReference type="Proteomes" id="UP001432146"/>
    </source>
</evidence>
<gene>
    <name evidence="2" type="ORF">QLX08_000018</name>
</gene>
<proteinExistence type="predicted"/>
<protein>
    <submittedName>
        <fullName evidence="2">Uncharacterized protein</fullName>
    </submittedName>
</protein>
<dbReference type="Proteomes" id="UP001432146">
    <property type="component" value="Unassembled WGS sequence"/>
</dbReference>
<name>A0AAW1AK93_9HYME</name>